<reference evidence="2 3" key="1">
    <citation type="journal article" date="2024" name="Plant J.">
        <title>Genome sequences and population genomics reveal climatic adaptation and genomic divergence between two closely related sweetgum species.</title>
        <authorList>
            <person name="Xu W.Q."/>
            <person name="Ren C.Q."/>
            <person name="Zhang X.Y."/>
            <person name="Comes H.P."/>
            <person name="Liu X.H."/>
            <person name="Li Y.G."/>
            <person name="Kettle C.J."/>
            <person name="Jalonen R."/>
            <person name="Gaisberger H."/>
            <person name="Ma Y.Z."/>
            <person name="Qiu Y.X."/>
        </authorList>
    </citation>
    <scope>NUCLEOTIDE SEQUENCE [LARGE SCALE GENOMIC DNA]</scope>
    <source>
        <strain evidence="2">Hangzhou</strain>
    </source>
</reference>
<dbReference type="GO" id="GO:0048367">
    <property type="term" value="P:shoot system development"/>
    <property type="evidence" value="ECO:0007669"/>
    <property type="project" value="InterPro"/>
</dbReference>
<dbReference type="GO" id="GO:0048364">
    <property type="term" value="P:root development"/>
    <property type="evidence" value="ECO:0007669"/>
    <property type="project" value="InterPro"/>
</dbReference>
<accession>A0AAP0X6R4</accession>
<name>A0AAP0X6R4_LIQFO</name>
<evidence type="ECO:0000313" key="2">
    <source>
        <dbReference type="EMBL" id="KAK9287305.1"/>
    </source>
</evidence>
<dbReference type="AlphaFoldDB" id="A0AAP0X6R4"/>
<dbReference type="PANTHER" id="PTHR33070:SF129">
    <property type="entry name" value="DUF241 DOMAIN PROTEIN"/>
    <property type="match status" value="1"/>
</dbReference>
<comment type="caution">
    <text evidence="2">The sequence shown here is derived from an EMBL/GenBank/DDBJ whole genome shotgun (WGS) entry which is preliminary data.</text>
</comment>
<dbReference type="PANTHER" id="PTHR33070">
    <property type="entry name" value="OS06G0725500 PROTEIN"/>
    <property type="match status" value="1"/>
</dbReference>
<protein>
    <submittedName>
        <fullName evidence="2">Uncharacterized protein</fullName>
    </submittedName>
</protein>
<feature type="coiled-coil region" evidence="1">
    <location>
        <begin position="253"/>
        <end position="280"/>
    </location>
</feature>
<dbReference type="Proteomes" id="UP001415857">
    <property type="component" value="Unassembled WGS sequence"/>
</dbReference>
<proteinExistence type="predicted"/>
<dbReference type="InterPro" id="IPR004320">
    <property type="entry name" value="BPS1_pln"/>
</dbReference>
<organism evidence="2 3">
    <name type="scientific">Liquidambar formosana</name>
    <name type="common">Formosan gum</name>
    <dbReference type="NCBI Taxonomy" id="63359"/>
    <lineage>
        <taxon>Eukaryota</taxon>
        <taxon>Viridiplantae</taxon>
        <taxon>Streptophyta</taxon>
        <taxon>Embryophyta</taxon>
        <taxon>Tracheophyta</taxon>
        <taxon>Spermatophyta</taxon>
        <taxon>Magnoliopsida</taxon>
        <taxon>eudicotyledons</taxon>
        <taxon>Gunneridae</taxon>
        <taxon>Pentapetalae</taxon>
        <taxon>Saxifragales</taxon>
        <taxon>Altingiaceae</taxon>
        <taxon>Liquidambar</taxon>
    </lineage>
</organism>
<evidence type="ECO:0000256" key="1">
    <source>
        <dbReference type="SAM" id="Coils"/>
    </source>
</evidence>
<dbReference type="Pfam" id="PF03087">
    <property type="entry name" value="BPS1"/>
    <property type="match status" value="1"/>
</dbReference>
<keyword evidence="1" id="KW-0175">Coiled coil</keyword>
<gene>
    <name evidence="2" type="ORF">L1049_015718</name>
</gene>
<keyword evidence="3" id="KW-1185">Reference proteome</keyword>
<dbReference type="EMBL" id="JBBPBK010000004">
    <property type="protein sequence ID" value="KAK9287305.1"/>
    <property type="molecule type" value="Genomic_DNA"/>
</dbReference>
<sequence>MASSPLNPKTHYHARSISLPSRRHPLINQLDEHLCRLRSSEATSSLSSIGEKLSGLRDLYDCVDELLLLPLPQLVLAQERHEKWVDEVFDGSLRLLDVCGTTKDVLLQTKENAQELQSILRRRRGDDSGLANGVGEYLTSRKKAKKVIRKSLRDLKSKCIFSPLDKDHDTLAVVGMLREVEEATLTVLESFLSFIYGLKAQSKPSSWSLISKLLHSKRVVCEEYATEINEFEVVDAALHTLVSDKTKSSNVHAEKVQKELEKLESSIQDLEEGLEPLLRRLIKTRVSLLNILNH</sequence>
<evidence type="ECO:0000313" key="3">
    <source>
        <dbReference type="Proteomes" id="UP001415857"/>
    </source>
</evidence>